<evidence type="ECO:0000313" key="1">
    <source>
        <dbReference type="EMBL" id="CAG6636358.1"/>
    </source>
</evidence>
<proteinExistence type="predicted"/>
<organism evidence="1">
    <name type="scientific">Cacopsylla melanoneura</name>
    <dbReference type="NCBI Taxonomy" id="428564"/>
    <lineage>
        <taxon>Eukaryota</taxon>
        <taxon>Metazoa</taxon>
        <taxon>Ecdysozoa</taxon>
        <taxon>Arthropoda</taxon>
        <taxon>Hexapoda</taxon>
        <taxon>Insecta</taxon>
        <taxon>Pterygota</taxon>
        <taxon>Neoptera</taxon>
        <taxon>Paraneoptera</taxon>
        <taxon>Hemiptera</taxon>
        <taxon>Sternorrhyncha</taxon>
        <taxon>Psylloidea</taxon>
        <taxon>Psyllidae</taxon>
        <taxon>Psyllinae</taxon>
        <taxon>Cacopsylla</taxon>
    </lineage>
</organism>
<accession>A0A8D8VUN9</accession>
<reference evidence="1" key="1">
    <citation type="submission" date="2021-05" db="EMBL/GenBank/DDBJ databases">
        <authorList>
            <person name="Alioto T."/>
            <person name="Alioto T."/>
            <person name="Gomez Garrido J."/>
        </authorList>
    </citation>
    <scope>NUCLEOTIDE SEQUENCE</scope>
</reference>
<dbReference type="EMBL" id="HBUF01093804">
    <property type="protein sequence ID" value="CAG6636358.1"/>
    <property type="molecule type" value="Transcribed_RNA"/>
</dbReference>
<dbReference type="AlphaFoldDB" id="A0A8D8VUN9"/>
<sequence>MAPAPVMRLVGIVQASAGRIRIVRAVRHAVVDGAECGAHRGRVLDRVGVQRVSIVRKATLYVRQVVALTLTVLQTKPALAASVETLARRLAVVTGPRVDSMPCAAYWIIGPCACVRITTREIPVIGVKATSASKTVIVSRASRVEVTVFVATLV</sequence>
<protein>
    <submittedName>
        <fullName evidence="1">Uncharacterized protein</fullName>
    </submittedName>
</protein>
<name>A0A8D8VUN9_9HEMI</name>